<evidence type="ECO:0000313" key="4">
    <source>
        <dbReference type="Proteomes" id="UP000799750"/>
    </source>
</evidence>
<feature type="domain" description="GYF" evidence="2">
    <location>
        <begin position="396"/>
        <end position="451"/>
    </location>
</feature>
<dbReference type="SUPFAM" id="SSF55277">
    <property type="entry name" value="GYF domain"/>
    <property type="match status" value="1"/>
</dbReference>
<dbReference type="PANTHER" id="PTHR13138">
    <property type="entry name" value="PROTEIN LIN1"/>
    <property type="match status" value="1"/>
</dbReference>
<keyword evidence="4" id="KW-1185">Reference proteome</keyword>
<dbReference type="Proteomes" id="UP000799750">
    <property type="component" value="Unassembled WGS sequence"/>
</dbReference>
<feature type="compositionally biased region" description="Basic and acidic residues" evidence="1">
    <location>
        <begin position="187"/>
        <end position="198"/>
    </location>
</feature>
<dbReference type="GO" id="GO:0005682">
    <property type="term" value="C:U5 snRNP"/>
    <property type="evidence" value="ECO:0007669"/>
    <property type="project" value="InterPro"/>
</dbReference>
<feature type="region of interest" description="Disordered" evidence="1">
    <location>
        <begin position="1"/>
        <end position="228"/>
    </location>
</feature>
<dbReference type="Gene3D" id="3.30.1490.40">
    <property type="match status" value="1"/>
</dbReference>
<proteinExistence type="predicted"/>
<feature type="compositionally biased region" description="Acidic residues" evidence="1">
    <location>
        <begin position="49"/>
        <end position="59"/>
    </location>
</feature>
<protein>
    <recommendedName>
        <fullName evidence="2">GYF domain-containing protein</fullName>
    </recommendedName>
</protein>
<dbReference type="OrthoDB" id="331341at2759"/>
<feature type="compositionally biased region" description="Basic and acidic residues" evidence="1">
    <location>
        <begin position="86"/>
        <end position="102"/>
    </location>
</feature>
<accession>A0A6A6QEP0</accession>
<dbReference type="Pfam" id="PF02213">
    <property type="entry name" value="GYF"/>
    <property type="match status" value="1"/>
</dbReference>
<feature type="compositionally biased region" description="Acidic residues" evidence="1">
    <location>
        <begin position="74"/>
        <end position="85"/>
    </location>
</feature>
<dbReference type="InterPro" id="IPR039905">
    <property type="entry name" value="CD2BP2/Lin1"/>
</dbReference>
<dbReference type="EMBL" id="MU004197">
    <property type="protein sequence ID" value="KAF2490484.1"/>
    <property type="molecule type" value="Genomic_DNA"/>
</dbReference>
<name>A0A6A6QEP0_9PEZI</name>
<dbReference type="PANTHER" id="PTHR13138:SF3">
    <property type="entry name" value="CD2 ANTIGEN CYTOPLASMIC TAIL-BINDING PROTEIN 2"/>
    <property type="match status" value="1"/>
</dbReference>
<dbReference type="AlphaFoldDB" id="A0A6A6QEP0"/>
<feature type="region of interest" description="Disordered" evidence="1">
    <location>
        <begin position="307"/>
        <end position="340"/>
    </location>
</feature>
<feature type="compositionally biased region" description="Basic and acidic residues" evidence="1">
    <location>
        <begin position="23"/>
        <end position="39"/>
    </location>
</feature>
<feature type="compositionally biased region" description="Basic and acidic residues" evidence="1">
    <location>
        <begin position="120"/>
        <end position="132"/>
    </location>
</feature>
<dbReference type="InterPro" id="IPR003169">
    <property type="entry name" value="GYF"/>
</dbReference>
<reference evidence="3" key="1">
    <citation type="journal article" date="2020" name="Stud. Mycol.">
        <title>101 Dothideomycetes genomes: a test case for predicting lifestyles and emergence of pathogens.</title>
        <authorList>
            <person name="Haridas S."/>
            <person name="Albert R."/>
            <person name="Binder M."/>
            <person name="Bloem J."/>
            <person name="Labutti K."/>
            <person name="Salamov A."/>
            <person name="Andreopoulos B."/>
            <person name="Baker S."/>
            <person name="Barry K."/>
            <person name="Bills G."/>
            <person name="Bluhm B."/>
            <person name="Cannon C."/>
            <person name="Castanera R."/>
            <person name="Culley D."/>
            <person name="Daum C."/>
            <person name="Ezra D."/>
            <person name="Gonzalez J."/>
            <person name="Henrissat B."/>
            <person name="Kuo A."/>
            <person name="Liang C."/>
            <person name="Lipzen A."/>
            <person name="Lutzoni F."/>
            <person name="Magnuson J."/>
            <person name="Mondo S."/>
            <person name="Nolan M."/>
            <person name="Ohm R."/>
            <person name="Pangilinan J."/>
            <person name="Park H.-J."/>
            <person name="Ramirez L."/>
            <person name="Alfaro M."/>
            <person name="Sun H."/>
            <person name="Tritt A."/>
            <person name="Yoshinaga Y."/>
            <person name="Zwiers L.-H."/>
            <person name="Turgeon B."/>
            <person name="Goodwin S."/>
            <person name="Spatafora J."/>
            <person name="Crous P."/>
            <person name="Grigoriev I."/>
        </authorList>
    </citation>
    <scope>NUCLEOTIDE SEQUENCE</scope>
    <source>
        <strain evidence="3">CBS 269.34</strain>
    </source>
</reference>
<evidence type="ECO:0000256" key="1">
    <source>
        <dbReference type="SAM" id="MobiDB-lite"/>
    </source>
</evidence>
<evidence type="ECO:0000313" key="3">
    <source>
        <dbReference type="EMBL" id="KAF2490484.1"/>
    </source>
</evidence>
<sequence>MASKNGYNVPRPKRAGDQFTRTHNGDDSGHSTKKARFDYRNPSTLAADAPDDDPILDLDEIGRGGGKKRNEVIVGEDDTDSENENFDTRADDRAKAKAREEAEANEDDSDEDMFGGAGSKKGDKVVDPAKEGKPKKREVRFLDNNDILGQVEESKSGGHVSADFSLSGKARKHDDSSSSESGDDEERDRIGSDVDKEVGAGGKKKHAPKLDAFNMKNEGEEGKFDETGNFVRNAADPLAVHDTWLDGISKKDLKSAREAHEKREAERQQRALDDDAILTSDVLSTLIAYMDKGETVLESLQRLGKGKPKEKKKYWQRNKRKNGEDMDLDPAKTAADPAETKRKEAVEAITGAADQLFTRGQTDVYDNEREKLIRQYKRETGEDWVGPSRADAENGPAMWEYRWSSALGDGKIHGPYDGPAMAGWDNGGFFGEGAEFRRVGHSGWLSEVDFE</sequence>
<feature type="compositionally biased region" description="Basic and acidic residues" evidence="1">
    <location>
        <begin position="217"/>
        <end position="226"/>
    </location>
</feature>
<feature type="compositionally biased region" description="Basic residues" evidence="1">
    <location>
        <begin position="307"/>
        <end position="320"/>
    </location>
</feature>
<dbReference type="PROSITE" id="PS50829">
    <property type="entry name" value="GYF"/>
    <property type="match status" value="1"/>
</dbReference>
<gene>
    <name evidence="3" type="ORF">BU16DRAFT_530970</name>
</gene>
<organism evidence="3 4">
    <name type="scientific">Lophium mytilinum</name>
    <dbReference type="NCBI Taxonomy" id="390894"/>
    <lineage>
        <taxon>Eukaryota</taxon>
        <taxon>Fungi</taxon>
        <taxon>Dikarya</taxon>
        <taxon>Ascomycota</taxon>
        <taxon>Pezizomycotina</taxon>
        <taxon>Dothideomycetes</taxon>
        <taxon>Pleosporomycetidae</taxon>
        <taxon>Mytilinidiales</taxon>
        <taxon>Mytilinidiaceae</taxon>
        <taxon>Lophium</taxon>
    </lineage>
</organism>
<feature type="compositionally biased region" description="Acidic residues" evidence="1">
    <location>
        <begin position="103"/>
        <end position="113"/>
    </location>
</feature>
<evidence type="ECO:0000259" key="2">
    <source>
        <dbReference type="PROSITE" id="PS50829"/>
    </source>
</evidence>
<dbReference type="SMART" id="SM00444">
    <property type="entry name" value="GYF"/>
    <property type="match status" value="1"/>
</dbReference>
<dbReference type="InterPro" id="IPR035445">
    <property type="entry name" value="GYF-like_dom_sf"/>
</dbReference>